<sequence>MAACHKVCIDGRNSQRLKHHAGKIGWEAWKEMRVVGIDADVMAYGAILRLCAARGQPEKCLGLIEEMHRFDHVKPTTLIYTAALTAVARSFRSAIRFGRADRDSLRREVAAHHGAMASRIVVLAEQAEVDQDAGFVRALMLACGAAGDGASAKAVYLASRVRNRRELYSVNRGLLGDGLSEHLPATRQEDKERDSRQLAALLTACAQTVEGPAALWTDNGGFLCPYAHISVLERPKPNYIKRRPPVGVTHEDSAVGAMNFDMDDLKDRGTGRLELKQKWKGISNVDNVDSLGDMDMWRELEKELNLEEKEDMQQLAMRKQEQQLALASEGDFAESDDRDEDRVDLLSLFPTPAEAPAELREQFEEFLPLWKQMRDSADVGEAEDDLSENGAWENFLFLQEDEQDQNEENEDEEPKEEETFEYVARKDASPSMIQEYAAFLSEWKGETQKMGYSESDIDEDETWDLFLHLRDSAKKSLDLEQGGWGDESEEVGHGDDLIGDLKAQERNDRRKAREEAVREVLSELSREMLLSERENEGEEEIAREVDEQDRATMNEDGVFQNDGNDGRYRLHNENDILGEEQFATKLDEDGVITFDGDDTLHGATIGEAAGLVDRTNGEKKFPSGVDPTSDMSAVSPEAPVETLQQWLSPEEIEYKKFELTLPTGLPRSRILKIKKAFDVRPAAPSLLTLLPHLRERLPAVVKIGKLKRQNCEVADFVMGLAEESGVVDEHICNGRLEVETINGGLDSALELYEEGFGKYGLVPNGYSDRLMIQMLVKNRRFTRALAFKEKVETSHNRILDLPSYGSLIEYCANRRQVGNAILLLRECLALHGEKPGEKSLAMLRKVCRKELCGEVVGLEDLIGPDPLDWLRHGQKHLKRDKSKVGRRGLQEGMSRLTKI</sequence>
<reference evidence="4" key="1">
    <citation type="submission" date="2021-01" db="EMBL/GenBank/DDBJ databases">
        <authorList>
            <person name="Corre E."/>
            <person name="Pelletier E."/>
            <person name="Niang G."/>
            <person name="Scheremetjew M."/>
            <person name="Finn R."/>
            <person name="Kale V."/>
            <person name="Holt S."/>
            <person name="Cochrane G."/>
            <person name="Meng A."/>
            <person name="Brown T."/>
            <person name="Cohen L."/>
        </authorList>
    </citation>
    <scope>NUCLEOTIDE SEQUENCE</scope>
    <source>
        <strain evidence="4">308</strain>
    </source>
</reference>
<dbReference type="InterPro" id="IPR011990">
    <property type="entry name" value="TPR-like_helical_dom_sf"/>
</dbReference>
<dbReference type="Gene3D" id="1.25.40.10">
    <property type="entry name" value="Tetratricopeptide repeat domain"/>
    <property type="match status" value="2"/>
</dbReference>
<evidence type="ECO:0000313" key="4">
    <source>
        <dbReference type="EMBL" id="CAD8880398.1"/>
    </source>
</evidence>
<protein>
    <recommendedName>
        <fullName evidence="3">PROP1-like PPR domain-containing protein</fullName>
    </recommendedName>
</protein>
<evidence type="ECO:0000256" key="1">
    <source>
        <dbReference type="ARBA" id="ARBA00022737"/>
    </source>
</evidence>
<dbReference type="Pfam" id="PF17177">
    <property type="entry name" value="PPR_long"/>
    <property type="match status" value="1"/>
</dbReference>
<gene>
    <name evidence="4" type="ORF">CHYS00102_LOCUS7583</name>
</gene>
<dbReference type="EMBL" id="HBFR01010457">
    <property type="protein sequence ID" value="CAD8880398.1"/>
    <property type="molecule type" value="Transcribed_RNA"/>
</dbReference>
<dbReference type="InterPro" id="IPR002885">
    <property type="entry name" value="PPR_rpt"/>
</dbReference>
<evidence type="ECO:0000259" key="3">
    <source>
        <dbReference type="Pfam" id="PF17177"/>
    </source>
</evidence>
<evidence type="ECO:0000256" key="2">
    <source>
        <dbReference type="SAM" id="MobiDB-lite"/>
    </source>
</evidence>
<name>A0A7S1FQ00_9STRA</name>
<keyword evidence="1" id="KW-0677">Repeat</keyword>
<feature type="region of interest" description="Disordered" evidence="2">
    <location>
        <begin position="480"/>
        <end position="506"/>
    </location>
</feature>
<dbReference type="InterPro" id="IPR033443">
    <property type="entry name" value="PROP1-like_PPR_dom"/>
</dbReference>
<feature type="region of interest" description="Disordered" evidence="2">
    <location>
        <begin position="880"/>
        <end position="899"/>
    </location>
</feature>
<proteinExistence type="predicted"/>
<feature type="region of interest" description="Disordered" evidence="2">
    <location>
        <begin position="318"/>
        <end position="339"/>
    </location>
</feature>
<organism evidence="4">
    <name type="scientific">Corethron hystrix</name>
    <dbReference type="NCBI Taxonomy" id="216773"/>
    <lineage>
        <taxon>Eukaryota</taxon>
        <taxon>Sar</taxon>
        <taxon>Stramenopiles</taxon>
        <taxon>Ochrophyta</taxon>
        <taxon>Bacillariophyta</taxon>
        <taxon>Coscinodiscophyceae</taxon>
        <taxon>Corethrophycidae</taxon>
        <taxon>Corethrales</taxon>
        <taxon>Corethraceae</taxon>
        <taxon>Corethron</taxon>
    </lineage>
</organism>
<dbReference type="PANTHER" id="PTHR47938">
    <property type="entry name" value="RESPIRATORY COMPLEX I CHAPERONE (CIA84), PUTATIVE (AFU_ORTHOLOGUE AFUA_2G06020)-RELATED"/>
    <property type="match status" value="1"/>
</dbReference>
<dbReference type="NCBIfam" id="TIGR00756">
    <property type="entry name" value="PPR"/>
    <property type="match status" value="1"/>
</dbReference>
<dbReference type="GO" id="GO:0003729">
    <property type="term" value="F:mRNA binding"/>
    <property type="evidence" value="ECO:0007669"/>
    <property type="project" value="TreeGrafter"/>
</dbReference>
<feature type="domain" description="PROP1-like PPR" evidence="3">
    <location>
        <begin position="7"/>
        <end position="89"/>
    </location>
</feature>
<dbReference type="AlphaFoldDB" id="A0A7S1FQ00"/>
<dbReference type="PANTHER" id="PTHR47938:SF35">
    <property type="entry name" value="PENTATRICOPEPTIDE REPEAT-CONTAINING PROTEIN 4, MITOCHONDRIAL-RELATED"/>
    <property type="match status" value="1"/>
</dbReference>
<accession>A0A7S1FQ00</accession>